<evidence type="ECO:0000313" key="8">
    <source>
        <dbReference type="EMBL" id="MBT0767887.1"/>
    </source>
</evidence>
<dbReference type="InterPro" id="IPR014284">
    <property type="entry name" value="RNA_pol_sigma-70_dom"/>
</dbReference>
<gene>
    <name evidence="8" type="ORF">KIH74_03070</name>
</gene>
<keyword evidence="3" id="KW-0731">Sigma factor</keyword>
<dbReference type="SUPFAM" id="SSF88946">
    <property type="entry name" value="Sigma2 domain of RNA polymerase sigma factors"/>
    <property type="match status" value="1"/>
</dbReference>
<dbReference type="Gene3D" id="1.10.10.10">
    <property type="entry name" value="Winged helix-like DNA-binding domain superfamily/Winged helix DNA-binding domain"/>
    <property type="match status" value="1"/>
</dbReference>
<proteinExistence type="inferred from homology"/>
<evidence type="ECO:0000256" key="1">
    <source>
        <dbReference type="ARBA" id="ARBA00010641"/>
    </source>
</evidence>
<name>A0ABS5T9Z6_9ACTN</name>
<evidence type="ECO:0000259" key="7">
    <source>
        <dbReference type="Pfam" id="PF08281"/>
    </source>
</evidence>
<evidence type="ECO:0000256" key="4">
    <source>
        <dbReference type="ARBA" id="ARBA00023125"/>
    </source>
</evidence>
<dbReference type="EMBL" id="JAHBAY010000001">
    <property type="protein sequence ID" value="MBT0767887.1"/>
    <property type="molecule type" value="Genomic_DNA"/>
</dbReference>
<dbReference type="PANTHER" id="PTHR43133:SF50">
    <property type="entry name" value="ECF RNA POLYMERASE SIGMA FACTOR SIGM"/>
    <property type="match status" value="1"/>
</dbReference>
<dbReference type="CDD" id="cd06171">
    <property type="entry name" value="Sigma70_r4"/>
    <property type="match status" value="1"/>
</dbReference>
<evidence type="ECO:0000256" key="3">
    <source>
        <dbReference type="ARBA" id="ARBA00023082"/>
    </source>
</evidence>
<dbReference type="InterPro" id="IPR013325">
    <property type="entry name" value="RNA_pol_sigma_r2"/>
</dbReference>
<dbReference type="InterPro" id="IPR013249">
    <property type="entry name" value="RNA_pol_sigma70_r4_t2"/>
</dbReference>
<keyword evidence="5" id="KW-0804">Transcription</keyword>
<dbReference type="SUPFAM" id="SSF88659">
    <property type="entry name" value="Sigma3 and sigma4 domains of RNA polymerase sigma factors"/>
    <property type="match status" value="1"/>
</dbReference>
<dbReference type="InterPro" id="IPR007627">
    <property type="entry name" value="RNA_pol_sigma70_r2"/>
</dbReference>
<dbReference type="RefSeq" id="WP_214154159.1">
    <property type="nucleotide sequence ID" value="NZ_JAHBAY010000001.1"/>
</dbReference>
<keyword evidence="2" id="KW-0805">Transcription regulation</keyword>
<evidence type="ECO:0000256" key="2">
    <source>
        <dbReference type="ARBA" id="ARBA00023015"/>
    </source>
</evidence>
<evidence type="ECO:0000313" key="9">
    <source>
        <dbReference type="Proteomes" id="UP001197247"/>
    </source>
</evidence>
<evidence type="ECO:0000259" key="6">
    <source>
        <dbReference type="Pfam" id="PF04542"/>
    </source>
</evidence>
<reference evidence="8 9" key="1">
    <citation type="submission" date="2021-05" db="EMBL/GenBank/DDBJ databases">
        <title>Kineosporia and Streptomyces sp. nov. two new marine actinobacteria isolated from Coral.</title>
        <authorList>
            <person name="Buangrab K."/>
            <person name="Sutthacheep M."/>
            <person name="Yeemin T."/>
            <person name="Harunari E."/>
            <person name="Igarashi Y."/>
            <person name="Kanchanasin P."/>
            <person name="Tanasupawat S."/>
            <person name="Phongsopitanun W."/>
        </authorList>
    </citation>
    <scope>NUCLEOTIDE SEQUENCE [LARGE SCALE GENOMIC DNA]</scope>
    <source>
        <strain evidence="8 9">J2-2</strain>
    </source>
</reference>
<sequence>MDDEEAAFRQFVTARWPALVQSAYLITVDRGIAEDCVQEALTSVHRRWHRLGDDNPEPYVRRAVVNAALSWRRKRRIREVPLDSAPAPSVRLESEEPVDDQLIAALRSLPPLMRAVVVLRYLEDRSEAETAQLLGRSAGTVKSAASRGVAKLRTAMTITDPQSPAPGRHSEGAR</sequence>
<comment type="similarity">
    <text evidence="1">Belongs to the sigma-70 factor family. ECF subfamily.</text>
</comment>
<dbReference type="Gene3D" id="1.10.1740.10">
    <property type="match status" value="1"/>
</dbReference>
<keyword evidence="9" id="KW-1185">Reference proteome</keyword>
<dbReference type="InterPro" id="IPR036388">
    <property type="entry name" value="WH-like_DNA-bd_sf"/>
</dbReference>
<dbReference type="InterPro" id="IPR013324">
    <property type="entry name" value="RNA_pol_sigma_r3/r4-like"/>
</dbReference>
<comment type="caution">
    <text evidence="8">The sequence shown here is derived from an EMBL/GenBank/DDBJ whole genome shotgun (WGS) entry which is preliminary data.</text>
</comment>
<dbReference type="InterPro" id="IPR039425">
    <property type="entry name" value="RNA_pol_sigma-70-like"/>
</dbReference>
<organism evidence="8 9">
    <name type="scientific">Kineosporia corallincola</name>
    <dbReference type="NCBI Taxonomy" id="2835133"/>
    <lineage>
        <taxon>Bacteria</taxon>
        <taxon>Bacillati</taxon>
        <taxon>Actinomycetota</taxon>
        <taxon>Actinomycetes</taxon>
        <taxon>Kineosporiales</taxon>
        <taxon>Kineosporiaceae</taxon>
        <taxon>Kineosporia</taxon>
    </lineage>
</organism>
<evidence type="ECO:0000256" key="5">
    <source>
        <dbReference type="ARBA" id="ARBA00023163"/>
    </source>
</evidence>
<dbReference type="Pfam" id="PF04542">
    <property type="entry name" value="Sigma70_r2"/>
    <property type="match status" value="1"/>
</dbReference>
<feature type="domain" description="RNA polymerase sigma-70 region 2" evidence="6">
    <location>
        <begin position="17"/>
        <end position="76"/>
    </location>
</feature>
<dbReference type="Pfam" id="PF08281">
    <property type="entry name" value="Sigma70_r4_2"/>
    <property type="match status" value="1"/>
</dbReference>
<feature type="domain" description="RNA polymerase sigma factor 70 region 4 type 2" evidence="7">
    <location>
        <begin position="100"/>
        <end position="152"/>
    </location>
</feature>
<accession>A0ABS5T9Z6</accession>
<dbReference type="InterPro" id="IPR014325">
    <property type="entry name" value="RNA_pol_sigma-E_actinobac"/>
</dbReference>
<dbReference type="PANTHER" id="PTHR43133">
    <property type="entry name" value="RNA POLYMERASE ECF-TYPE SIGMA FACTO"/>
    <property type="match status" value="1"/>
</dbReference>
<keyword evidence="4" id="KW-0238">DNA-binding</keyword>
<dbReference type="NCBIfam" id="TIGR02983">
    <property type="entry name" value="SigE-fam_strep"/>
    <property type="match status" value="1"/>
</dbReference>
<dbReference type="NCBIfam" id="TIGR02937">
    <property type="entry name" value="sigma70-ECF"/>
    <property type="match status" value="1"/>
</dbReference>
<dbReference type="Proteomes" id="UP001197247">
    <property type="component" value="Unassembled WGS sequence"/>
</dbReference>
<protein>
    <submittedName>
        <fullName evidence="8">SigE family RNA polymerase sigma factor</fullName>
    </submittedName>
</protein>